<dbReference type="Proteomes" id="UP001600650">
    <property type="component" value="Unassembled WGS sequence"/>
</dbReference>
<evidence type="ECO:0008006" key="3">
    <source>
        <dbReference type="Google" id="ProtNLM"/>
    </source>
</evidence>
<proteinExistence type="predicted"/>
<evidence type="ECO:0000313" key="2">
    <source>
        <dbReference type="Proteomes" id="UP001600650"/>
    </source>
</evidence>
<dbReference type="RefSeq" id="WP_381727738.1">
    <property type="nucleotide sequence ID" value="NZ_JBHVBU010000081.1"/>
</dbReference>
<accession>A0ABW6JN99</accession>
<sequence>MSMCAICRRATEAGLHACPRHTAELRAWLAELPGQARLLEAEFLAPASAPAQGRIGGTGRATAPVPVDLRVVTLLGPGHADVLGADDDGTVPIRAWLGAWAGYLAYTYPAVTRDPYGTAHVQPCDQAWPRHHETITGYCVWLTRYLPYAAAHPWVGDLHRQLEALIDRVRDLTHAVPHRHPQGAPCPRCQAFALVAVDGQLGITCDSCGHHLDIDTYAAHAEAFLHTHQTTAGDATPAAAPPHTAHERTNPMPRVTVRVLLLLGDQAEIVADVPPAERAEPVRYPAADVAAAAGVPVADLPGRRLTAEVGDDDQLSGWRVA</sequence>
<comment type="caution">
    <text evidence="1">The sequence shown here is derived from an EMBL/GenBank/DDBJ whole genome shotgun (WGS) entry which is preliminary data.</text>
</comment>
<dbReference type="EMBL" id="JBHVBU010000081">
    <property type="protein sequence ID" value="MFE7966152.1"/>
    <property type="molecule type" value="Genomic_DNA"/>
</dbReference>
<reference evidence="1 2" key="1">
    <citation type="submission" date="2024-09" db="EMBL/GenBank/DDBJ databases">
        <title>The Natural Products Discovery Center: Release of the First 8490 Sequenced Strains for Exploring Actinobacteria Biosynthetic Diversity.</title>
        <authorList>
            <person name="Kalkreuter E."/>
            <person name="Kautsar S.A."/>
            <person name="Yang D."/>
            <person name="Bader C.D."/>
            <person name="Teijaro C.N."/>
            <person name="Fluegel L."/>
            <person name="Davis C.M."/>
            <person name="Simpson J.R."/>
            <person name="Lauterbach L."/>
            <person name="Steele A.D."/>
            <person name="Gui C."/>
            <person name="Meng S."/>
            <person name="Li G."/>
            <person name="Viehrig K."/>
            <person name="Ye F."/>
            <person name="Su P."/>
            <person name="Kiefer A.F."/>
            <person name="Nichols A."/>
            <person name="Cepeda A.J."/>
            <person name="Yan W."/>
            <person name="Fan B."/>
            <person name="Jiang Y."/>
            <person name="Adhikari A."/>
            <person name="Zheng C.-J."/>
            <person name="Schuster L."/>
            <person name="Cowan T.M."/>
            <person name="Smanski M.J."/>
            <person name="Chevrette M.G."/>
            <person name="De Carvalho L.P.S."/>
            <person name="Shen B."/>
        </authorList>
    </citation>
    <scope>NUCLEOTIDE SEQUENCE [LARGE SCALE GENOMIC DNA]</scope>
    <source>
        <strain evidence="1 2">NPDC057399</strain>
    </source>
</reference>
<organism evidence="1 2">
    <name type="scientific">Streptomyces cellulosae</name>
    <dbReference type="NCBI Taxonomy" id="1968"/>
    <lineage>
        <taxon>Bacteria</taxon>
        <taxon>Bacillati</taxon>
        <taxon>Actinomycetota</taxon>
        <taxon>Actinomycetes</taxon>
        <taxon>Kitasatosporales</taxon>
        <taxon>Streptomycetaceae</taxon>
        <taxon>Streptomyces</taxon>
    </lineage>
</organism>
<evidence type="ECO:0000313" key="1">
    <source>
        <dbReference type="EMBL" id="MFE7966152.1"/>
    </source>
</evidence>
<name>A0ABW6JN99_STRCE</name>
<keyword evidence="2" id="KW-1185">Reference proteome</keyword>
<gene>
    <name evidence="1" type="ORF">ACFU0X_24470</name>
</gene>
<protein>
    <recommendedName>
        <fullName evidence="3">C2H2-type domain-containing protein</fullName>
    </recommendedName>
</protein>